<dbReference type="EMBL" id="KI913225">
    <property type="protein sequence ID" value="ETV65732.1"/>
    <property type="molecule type" value="Genomic_DNA"/>
</dbReference>
<reference evidence="1" key="1">
    <citation type="submission" date="2013-12" db="EMBL/GenBank/DDBJ databases">
        <title>The Genome Sequence of Aphanomyces astaci APO3.</title>
        <authorList>
            <consortium name="The Broad Institute Genomics Platform"/>
            <person name="Russ C."/>
            <person name="Tyler B."/>
            <person name="van West P."/>
            <person name="Dieguez-Uribeondo J."/>
            <person name="Young S.K."/>
            <person name="Zeng Q."/>
            <person name="Gargeya S."/>
            <person name="Fitzgerald M."/>
            <person name="Abouelleil A."/>
            <person name="Alvarado L."/>
            <person name="Chapman S.B."/>
            <person name="Gainer-Dewar J."/>
            <person name="Goldberg J."/>
            <person name="Griggs A."/>
            <person name="Gujja S."/>
            <person name="Hansen M."/>
            <person name="Howarth C."/>
            <person name="Imamovic A."/>
            <person name="Ireland A."/>
            <person name="Larimer J."/>
            <person name="McCowan C."/>
            <person name="Murphy C."/>
            <person name="Pearson M."/>
            <person name="Poon T.W."/>
            <person name="Priest M."/>
            <person name="Roberts A."/>
            <person name="Saif S."/>
            <person name="Shea T."/>
            <person name="Sykes S."/>
            <person name="Wortman J."/>
            <person name="Nusbaum C."/>
            <person name="Birren B."/>
        </authorList>
    </citation>
    <scope>NUCLEOTIDE SEQUENCE [LARGE SCALE GENOMIC DNA]</scope>
    <source>
        <strain evidence="1">APO3</strain>
    </source>
</reference>
<protein>
    <submittedName>
        <fullName evidence="1">Uncharacterized protein</fullName>
    </submittedName>
</protein>
<sequence length="934" mass="102203">MFTNQYSDVMERGLEPIDYGLNVSAMLHGATDGAGAGEAKSNDPSEAAAELNLGGHMFESDMASCNDGNVVRDRPDVAEPSAVPREDVLTSYPSTSIAVHPSHSAVAPPQLPVNVDTNGVALPGFVSRLEKRTKLLGHPMVLAVSTNGREVTCKCGRIVRLNPPWYILKYDQHTKSRNCVRPMGILAPNHDPAIDVTDILDVDAMLAGDERGDGGRNEVDASAISTPLNCVRRLKAHPNFDCVARGGHWVRGLCRCIVHLESPWHVNTFVAHDASCTGLKKRKAKVKAAAAAASKDPSQTADEVLPCPGLRGPDVVEYITSAVQLTGGSRPKFKVARALFPTLFSTSKCNLHSMLCPFENKWLHDTLAQEALWWVDKDAATVRSFRCTRAARMQHPARLPCSSCASLRGMASFRTALASRATLSSSSRNQKFTPRTSVPPSVFNLNLSATCPSHAKYGRELRQLVACYKHDVANPHYYWLPVAEMGMALDLNDSPVVLGLLQYLVALKDKERRGVGKQNMPYAPSLDAFVARLADISVHASDLFQQHFCGRSKRLAKKAAPIMALLAAASTDNDPPPDHPLNIIQHPDTIVESSVVQSNLTQIACNEREMAWKEHASQHPNEKIPCPGLSAPSYVEYSLQLTGGSRPRHVLARELFPTTFGEGKGVKNIAGLLSVADQQLLLDAVHREAVWRIDKTSRCVRSMQCLGTCVRRVDACANCMLLHRNASFRSAVSRARKQSRTQANIRFIPNQYMTAEMLKVSKNPTLRMFALNAKANVESNPDASFWLQVARLGISGAFRDFPVVEGVVESLLHVKDKQRRGAGNQNMFYPVALETFMKHLVAISPKALELFADAVVGGHSVRAHILAKKRKLAAAEQSPPPLVFHDIPMPAMLMYDTHHPHDRLLDDGFHDAAAFGQELLTGDPDLGTSEVMQL</sequence>
<dbReference type="VEuPathDB" id="FungiDB:H257_17617"/>
<evidence type="ECO:0000313" key="1">
    <source>
        <dbReference type="EMBL" id="ETV65732.1"/>
    </source>
</evidence>
<gene>
    <name evidence="1" type="ORF">H257_17617</name>
</gene>
<proteinExistence type="predicted"/>
<name>W4FE03_APHAT</name>
<dbReference type="RefSeq" id="XP_009844784.1">
    <property type="nucleotide sequence ID" value="XM_009846482.1"/>
</dbReference>
<dbReference type="STRING" id="112090.W4FE03"/>
<dbReference type="GeneID" id="20819613"/>
<accession>W4FE03</accession>
<dbReference type="OrthoDB" id="73076at2759"/>
<organism evidence="1">
    <name type="scientific">Aphanomyces astaci</name>
    <name type="common">Crayfish plague agent</name>
    <dbReference type="NCBI Taxonomy" id="112090"/>
    <lineage>
        <taxon>Eukaryota</taxon>
        <taxon>Sar</taxon>
        <taxon>Stramenopiles</taxon>
        <taxon>Oomycota</taxon>
        <taxon>Saprolegniomycetes</taxon>
        <taxon>Saprolegniales</taxon>
        <taxon>Verrucalvaceae</taxon>
        <taxon>Aphanomyces</taxon>
    </lineage>
</organism>
<dbReference type="AlphaFoldDB" id="W4FE03"/>